<dbReference type="PANTHER" id="PTHR43528:SF1">
    <property type="entry name" value="ALPHA-KETOGLUTARATE PERMEASE"/>
    <property type="match status" value="1"/>
</dbReference>
<dbReference type="PANTHER" id="PTHR43528">
    <property type="entry name" value="ALPHA-KETOGLUTARATE PERMEASE"/>
    <property type="match status" value="1"/>
</dbReference>
<comment type="subcellular location">
    <subcellularLocation>
        <location evidence="1">Cell membrane</location>
        <topology evidence="1">Multi-pass membrane protein</topology>
    </subcellularLocation>
</comment>
<evidence type="ECO:0000256" key="6">
    <source>
        <dbReference type="ARBA" id="ARBA00022989"/>
    </source>
</evidence>
<feature type="domain" description="Major facilitator superfamily (MFS) profile" evidence="9">
    <location>
        <begin position="8"/>
        <end position="413"/>
    </location>
</feature>
<evidence type="ECO:0000256" key="5">
    <source>
        <dbReference type="ARBA" id="ARBA00022847"/>
    </source>
</evidence>
<evidence type="ECO:0000256" key="2">
    <source>
        <dbReference type="ARBA" id="ARBA00022448"/>
    </source>
</evidence>
<dbReference type="Proteomes" id="UP000032430">
    <property type="component" value="Chromosome I"/>
</dbReference>
<name>A0A098G334_9GAMM</name>
<dbReference type="STRING" id="1212491.LFA_0441"/>
<evidence type="ECO:0000256" key="7">
    <source>
        <dbReference type="ARBA" id="ARBA00023136"/>
    </source>
</evidence>
<dbReference type="AlphaFoldDB" id="A0A098G334"/>
<evidence type="ECO:0000313" key="10">
    <source>
        <dbReference type="EMBL" id="CEG55905.1"/>
    </source>
</evidence>
<keyword evidence="3" id="KW-1003">Cell membrane</keyword>
<dbReference type="Gene3D" id="1.20.1250.20">
    <property type="entry name" value="MFS general substrate transporter like domains"/>
    <property type="match status" value="1"/>
</dbReference>
<feature type="transmembrane region" description="Helical" evidence="8">
    <location>
        <begin position="325"/>
        <end position="345"/>
    </location>
</feature>
<dbReference type="RefSeq" id="WP_052673817.1">
    <property type="nucleotide sequence ID" value="NZ_LN614827.1"/>
</dbReference>
<dbReference type="GO" id="GO:0005886">
    <property type="term" value="C:plasma membrane"/>
    <property type="evidence" value="ECO:0007669"/>
    <property type="project" value="UniProtKB-SubCell"/>
</dbReference>
<accession>A0A098G334</accession>
<dbReference type="InterPro" id="IPR020846">
    <property type="entry name" value="MFS_dom"/>
</dbReference>
<feature type="transmembrane region" description="Helical" evidence="8">
    <location>
        <begin position="300"/>
        <end position="319"/>
    </location>
</feature>
<feature type="transmembrane region" description="Helical" evidence="8">
    <location>
        <begin position="268"/>
        <end position="288"/>
    </location>
</feature>
<feature type="transmembrane region" description="Helical" evidence="8">
    <location>
        <begin position="389"/>
        <end position="408"/>
    </location>
</feature>
<keyword evidence="6 8" id="KW-1133">Transmembrane helix</keyword>
<dbReference type="PROSITE" id="PS50850">
    <property type="entry name" value="MFS"/>
    <property type="match status" value="1"/>
</dbReference>
<dbReference type="InterPro" id="IPR051084">
    <property type="entry name" value="H+-coupled_symporters"/>
</dbReference>
<evidence type="ECO:0000259" key="9">
    <source>
        <dbReference type="PROSITE" id="PS50850"/>
    </source>
</evidence>
<keyword evidence="7 8" id="KW-0472">Membrane</keyword>
<feature type="transmembrane region" description="Helical" evidence="8">
    <location>
        <begin position="235"/>
        <end position="256"/>
    </location>
</feature>
<dbReference type="GO" id="GO:0015293">
    <property type="term" value="F:symporter activity"/>
    <property type="evidence" value="ECO:0007669"/>
    <property type="project" value="UniProtKB-KW"/>
</dbReference>
<dbReference type="InterPro" id="IPR011701">
    <property type="entry name" value="MFS"/>
</dbReference>
<feature type="transmembrane region" description="Helical" evidence="8">
    <location>
        <begin position="80"/>
        <end position="98"/>
    </location>
</feature>
<evidence type="ECO:0000256" key="1">
    <source>
        <dbReference type="ARBA" id="ARBA00004651"/>
    </source>
</evidence>
<feature type="transmembrane region" description="Helical" evidence="8">
    <location>
        <begin position="44"/>
        <end position="68"/>
    </location>
</feature>
<dbReference type="HOGENOM" id="CLU_001265_39_0_6"/>
<dbReference type="KEGG" id="lfa:LFA_0441"/>
<keyword evidence="4 8" id="KW-0812">Transmembrane</keyword>
<dbReference type="Pfam" id="PF07690">
    <property type="entry name" value="MFS_1"/>
    <property type="match status" value="1"/>
</dbReference>
<evidence type="ECO:0000256" key="3">
    <source>
        <dbReference type="ARBA" id="ARBA00022475"/>
    </source>
</evidence>
<feature type="transmembrane region" description="Helical" evidence="8">
    <location>
        <begin position="144"/>
        <end position="167"/>
    </location>
</feature>
<dbReference type="EMBL" id="LN614827">
    <property type="protein sequence ID" value="CEG55905.1"/>
    <property type="molecule type" value="Genomic_DNA"/>
</dbReference>
<evidence type="ECO:0000256" key="8">
    <source>
        <dbReference type="SAM" id="Phobius"/>
    </source>
</evidence>
<gene>
    <name evidence="10" type="ORF">LFA_0441</name>
</gene>
<dbReference type="SUPFAM" id="SSF103473">
    <property type="entry name" value="MFS general substrate transporter"/>
    <property type="match status" value="1"/>
</dbReference>
<keyword evidence="5" id="KW-0769">Symport</keyword>
<feature type="transmembrane region" description="Helical" evidence="8">
    <location>
        <begin position="20"/>
        <end position="38"/>
    </location>
</feature>
<evidence type="ECO:0000313" key="11">
    <source>
        <dbReference type="Proteomes" id="UP000032430"/>
    </source>
</evidence>
<evidence type="ECO:0000256" key="4">
    <source>
        <dbReference type="ARBA" id="ARBA00022692"/>
    </source>
</evidence>
<feature type="transmembrane region" description="Helical" evidence="8">
    <location>
        <begin position="357"/>
        <end position="383"/>
    </location>
</feature>
<keyword evidence="11" id="KW-1185">Reference proteome</keyword>
<organism evidence="10 11">
    <name type="scientific">Legionella fallonii LLAP-10</name>
    <dbReference type="NCBI Taxonomy" id="1212491"/>
    <lineage>
        <taxon>Bacteria</taxon>
        <taxon>Pseudomonadati</taxon>
        <taxon>Pseudomonadota</taxon>
        <taxon>Gammaproteobacteria</taxon>
        <taxon>Legionellales</taxon>
        <taxon>Legionellaceae</taxon>
        <taxon>Legionella</taxon>
    </lineage>
</organism>
<feature type="transmembrane region" description="Helical" evidence="8">
    <location>
        <begin position="179"/>
        <end position="198"/>
    </location>
</feature>
<proteinExistence type="predicted"/>
<protein>
    <submittedName>
        <fullName evidence="10">Metabolite:H+ symporter family protein</fullName>
    </submittedName>
</protein>
<dbReference type="InterPro" id="IPR036259">
    <property type="entry name" value="MFS_trans_sf"/>
</dbReference>
<sequence length="429" mass="46994">MQKDQRKLLVLSSVGGILEFYDFIIFALFASYISRAFFPITNELASLMIAFATFAIGYLVRPLGGIVFGHFGDKIGRKATFTISILMMALATLGLGLVPSYSAIGMVAPILVISLRVIQGLSIGGEIPGAITYVSESFTYQKGLACGIIFCALTMGIVLGSTVHALIITLLTEEQMHSYGWRIPFIIGGVIGLLSFVLRQELHETSQFVAIERSVEKFPIVTVFRQQSINVLSGVFITALCAVIVTSLFLFTPAYFTEVLHLPANAYAWQRTVAIALGSCLNVFFGYTTDTINVKKLVRLLALITAVLVYPVFIIYAYYPQLYVVSFFISAILLGFSAGVIPRLLSELFPTQIRYSGIAVSYNLGFALFGGLTPFISLSLIYYTGWITIPALYLILVSLLGFISLLFLGSDYNQDLKPGRSDLSYGKLT</sequence>
<reference evidence="11" key="1">
    <citation type="submission" date="2014-09" db="EMBL/GenBank/DDBJ databases">
        <authorList>
            <person name="Gomez-Valero L."/>
        </authorList>
    </citation>
    <scope>NUCLEOTIDE SEQUENCE [LARGE SCALE GENOMIC DNA]</scope>
    <source>
        <strain evidence="11">ATCC700992</strain>
    </source>
</reference>
<dbReference type="FunFam" id="1.20.1250.20:FF:000001">
    <property type="entry name" value="Dicarboxylate MFS transporter"/>
    <property type="match status" value="1"/>
</dbReference>
<keyword evidence="2" id="KW-0813">Transport</keyword>